<dbReference type="AlphaFoldDB" id="A0A8K1GGS1"/>
<sequence>MTDKWEQGGFEALEFSFSSVFYIEAVDATVTSGRVMRAFEGLVAEGKVLSTHDPCNKTTCSRISQVCRVPCP</sequence>
<name>A0A8K1GGS1_9PASS</name>
<proteinExistence type="predicted"/>
<accession>A0A8K1GGS1</accession>
<evidence type="ECO:0000313" key="1">
    <source>
        <dbReference type="EMBL" id="TRZ17365.1"/>
    </source>
</evidence>
<evidence type="ECO:0000313" key="2">
    <source>
        <dbReference type="Proteomes" id="UP000796761"/>
    </source>
</evidence>
<keyword evidence="2" id="KW-1185">Reference proteome</keyword>
<comment type="caution">
    <text evidence="1">The sequence shown here is derived from an EMBL/GenBank/DDBJ whole genome shotgun (WGS) entry which is preliminary data.</text>
</comment>
<gene>
    <name evidence="1" type="ORF">HGM15179_009724</name>
</gene>
<organism evidence="1 2">
    <name type="scientific">Zosterops borbonicus</name>
    <dbReference type="NCBI Taxonomy" id="364589"/>
    <lineage>
        <taxon>Eukaryota</taxon>
        <taxon>Metazoa</taxon>
        <taxon>Chordata</taxon>
        <taxon>Craniata</taxon>
        <taxon>Vertebrata</taxon>
        <taxon>Euteleostomi</taxon>
        <taxon>Archelosauria</taxon>
        <taxon>Archosauria</taxon>
        <taxon>Dinosauria</taxon>
        <taxon>Saurischia</taxon>
        <taxon>Theropoda</taxon>
        <taxon>Coelurosauria</taxon>
        <taxon>Aves</taxon>
        <taxon>Neognathae</taxon>
        <taxon>Neoaves</taxon>
        <taxon>Telluraves</taxon>
        <taxon>Australaves</taxon>
        <taxon>Passeriformes</taxon>
        <taxon>Sylvioidea</taxon>
        <taxon>Zosteropidae</taxon>
        <taxon>Zosterops</taxon>
    </lineage>
</organism>
<feature type="non-terminal residue" evidence="1">
    <location>
        <position position="72"/>
    </location>
</feature>
<dbReference type="Proteomes" id="UP000796761">
    <property type="component" value="Unassembled WGS sequence"/>
</dbReference>
<protein>
    <submittedName>
        <fullName evidence="1">Uncharacterized protein</fullName>
    </submittedName>
</protein>
<dbReference type="EMBL" id="SWJQ01000270">
    <property type="protein sequence ID" value="TRZ17365.1"/>
    <property type="molecule type" value="Genomic_DNA"/>
</dbReference>
<reference evidence="1" key="1">
    <citation type="submission" date="2019-04" db="EMBL/GenBank/DDBJ databases">
        <title>Genome assembly of Zosterops borbonicus 15179.</title>
        <authorList>
            <person name="Leroy T."/>
            <person name="Anselmetti Y."/>
            <person name="Tilak M.-K."/>
            <person name="Nabholz B."/>
        </authorList>
    </citation>
    <scope>NUCLEOTIDE SEQUENCE</scope>
    <source>
        <strain evidence="1">HGM_15179</strain>
        <tissue evidence="1">Muscle</tissue>
    </source>
</reference>